<feature type="region of interest" description="Disordered" evidence="1">
    <location>
        <begin position="131"/>
        <end position="154"/>
    </location>
</feature>
<dbReference type="Pfam" id="PF08284">
    <property type="entry name" value="RVP_2"/>
    <property type="match status" value="1"/>
</dbReference>
<proteinExistence type="predicted"/>
<dbReference type="Proteomes" id="UP001159659">
    <property type="component" value="Unassembled WGS sequence"/>
</dbReference>
<gene>
    <name evidence="2" type="ORF">PFR002_LOCUS9093</name>
</gene>
<evidence type="ECO:0000256" key="1">
    <source>
        <dbReference type="SAM" id="MobiDB-lite"/>
    </source>
</evidence>
<protein>
    <submittedName>
        <fullName evidence="2">Uncharacterized protein</fullName>
    </submittedName>
</protein>
<dbReference type="InterPro" id="IPR021109">
    <property type="entry name" value="Peptidase_aspartic_dom_sf"/>
</dbReference>
<dbReference type="CDD" id="cd00303">
    <property type="entry name" value="retropepsin_like"/>
    <property type="match status" value="1"/>
</dbReference>
<reference evidence="2" key="1">
    <citation type="submission" date="2022-12" db="EMBL/GenBank/DDBJ databases">
        <authorList>
            <person name="Webb A."/>
        </authorList>
    </citation>
    <scope>NUCLEOTIDE SEQUENCE</scope>
    <source>
        <strain evidence="2">Pf2</strain>
    </source>
</reference>
<dbReference type="SUPFAM" id="SSF50630">
    <property type="entry name" value="Acid proteases"/>
    <property type="match status" value="1"/>
</dbReference>
<accession>A0AAV0UV52</accession>
<name>A0AAV0UV52_9STRA</name>
<dbReference type="Gene3D" id="2.40.70.10">
    <property type="entry name" value="Acid Proteases"/>
    <property type="match status" value="1"/>
</dbReference>
<dbReference type="EMBL" id="CANTFK010000991">
    <property type="protein sequence ID" value="CAI5739863.1"/>
    <property type="molecule type" value="Genomic_DNA"/>
</dbReference>
<evidence type="ECO:0000313" key="3">
    <source>
        <dbReference type="Proteomes" id="UP001159659"/>
    </source>
</evidence>
<sequence>MAMDAAMLVSDKQRAGLSISKLGGRAREWALTGDVSVNAAFYTWEMLKKQLTCQDPLAEEVRVTVFMEGLRTGVARTEVFRVQPSTFKEEVSIAFNAEFNFKSSRYGLPWYRLNASSRAEPMDLSQAEEAELQAAEQQGGKDKQGLAPGGSVNASMEQDYKPGLLVVSATVKGFEKPWSILIDSGASGNYVRRRSLEGSQLYAEALEAQEGDSITVRLATGVRVTVPKVPLNLGVKLLDFNSVERYLVLDLDSRYDLILGMAWLERHEPWIDWRSKTLGATRNVPSKLWRVMNPPSLRNKSAIGASY</sequence>
<dbReference type="AlphaFoldDB" id="A0AAV0UV52"/>
<organism evidence="2 3">
    <name type="scientific">Peronospora farinosa</name>
    <dbReference type="NCBI Taxonomy" id="134698"/>
    <lineage>
        <taxon>Eukaryota</taxon>
        <taxon>Sar</taxon>
        <taxon>Stramenopiles</taxon>
        <taxon>Oomycota</taxon>
        <taxon>Peronosporomycetes</taxon>
        <taxon>Peronosporales</taxon>
        <taxon>Peronosporaceae</taxon>
        <taxon>Peronospora</taxon>
    </lineage>
</organism>
<comment type="caution">
    <text evidence="2">The sequence shown here is derived from an EMBL/GenBank/DDBJ whole genome shotgun (WGS) entry which is preliminary data.</text>
</comment>
<evidence type="ECO:0000313" key="2">
    <source>
        <dbReference type="EMBL" id="CAI5739863.1"/>
    </source>
</evidence>